<name>A0ABM9N1I5_9LACO</name>
<comment type="caution">
    <text evidence="1">The sequence shown here is derived from an EMBL/GenBank/DDBJ whole genome shotgun (WGS) entry which is preliminary data.</text>
</comment>
<proteinExistence type="predicted"/>
<accession>A0ABM9N1I5</accession>
<evidence type="ECO:0000313" key="2">
    <source>
        <dbReference type="Proteomes" id="UP001314200"/>
    </source>
</evidence>
<reference evidence="1 2" key="1">
    <citation type="submission" date="2023-10" db="EMBL/GenBank/DDBJ databases">
        <authorList>
            <person name="Botero Cardona J."/>
        </authorList>
    </citation>
    <scope>NUCLEOTIDE SEQUENCE [LARGE SCALE GENOMIC DNA]</scope>
    <source>
        <strain evidence="1 2">R-82641</strain>
    </source>
</reference>
<dbReference type="RefSeq" id="WP_338348155.1">
    <property type="nucleotide sequence ID" value="NZ_CAUZLY010000013.1"/>
</dbReference>
<dbReference type="EMBL" id="CAUZLY010000013">
    <property type="protein sequence ID" value="CAK1253859.1"/>
    <property type="molecule type" value="Genomic_DNA"/>
</dbReference>
<evidence type="ECO:0008006" key="3">
    <source>
        <dbReference type="Google" id="ProtNLM"/>
    </source>
</evidence>
<keyword evidence="2" id="KW-1185">Reference proteome</keyword>
<protein>
    <recommendedName>
        <fullName evidence="3">Phage protein</fullName>
    </recommendedName>
</protein>
<organism evidence="1 2">
    <name type="scientific">Fructobacillus cardui</name>
    <dbReference type="NCBI Taxonomy" id="2893170"/>
    <lineage>
        <taxon>Bacteria</taxon>
        <taxon>Bacillati</taxon>
        <taxon>Bacillota</taxon>
        <taxon>Bacilli</taxon>
        <taxon>Lactobacillales</taxon>
        <taxon>Lactobacillaceae</taxon>
        <taxon>Fructobacillus</taxon>
    </lineage>
</organism>
<sequence>MKEGSEVTVAMFIDGFEFSRKTYENEQIADRAINSFNSEMVEAGKPYVKWRKVGNV</sequence>
<gene>
    <name evidence="1" type="ORF">R82641_BJNNKPBH_01451</name>
</gene>
<dbReference type="Proteomes" id="UP001314200">
    <property type="component" value="Unassembled WGS sequence"/>
</dbReference>
<evidence type="ECO:0000313" key="1">
    <source>
        <dbReference type="EMBL" id="CAK1253859.1"/>
    </source>
</evidence>